<sequence length="75" mass="8478">MSHTKKNQKVVWIQSKPTWSLSQKLSGLIHHHNSSCQKVDEDHGCIHNLDLEWQCSPPAASVSLQKIVKVIHGDK</sequence>
<evidence type="ECO:0000313" key="1">
    <source>
        <dbReference type="EMBL" id="PNT09172.1"/>
    </source>
</evidence>
<reference evidence="1 2" key="1">
    <citation type="journal article" date="2006" name="Science">
        <title>The genome of black cottonwood, Populus trichocarpa (Torr. &amp; Gray).</title>
        <authorList>
            <person name="Tuskan G.A."/>
            <person name="Difazio S."/>
            <person name="Jansson S."/>
            <person name="Bohlmann J."/>
            <person name="Grigoriev I."/>
            <person name="Hellsten U."/>
            <person name="Putnam N."/>
            <person name="Ralph S."/>
            <person name="Rombauts S."/>
            <person name="Salamov A."/>
            <person name="Schein J."/>
            <person name="Sterck L."/>
            <person name="Aerts A."/>
            <person name="Bhalerao R.R."/>
            <person name="Bhalerao R.P."/>
            <person name="Blaudez D."/>
            <person name="Boerjan W."/>
            <person name="Brun A."/>
            <person name="Brunner A."/>
            <person name="Busov V."/>
            <person name="Campbell M."/>
            <person name="Carlson J."/>
            <person name="Chalot M."/>
            <person name="Chapman J."/>
            <person name="Chen G.L."/>
            <person name="Cooper D."/>
            <person name="Coutinho P.M."/>
            <person name="Couturier J."/>
            <person name="Covert S."/>
            <person name="Cronk Q."/>
            <person name="Cunningham R."/>
            <person name="Davis J."/>
            <person name="Degroeve S."/>
            <person name="Dejardin A."/>
            <person name="Depamphilis C."/>
            <person name="Detter J."/>
            <person name="Dirks B."/>
            <person name="Dubchak I."/>
            <person name="Duplessis S."/>
            <person name="Ehlting J."/>
            <person name="Ellis B."/>
            <person name="Gendler K."/>
            <person name="Goodstein D."/>
            <person name="Gribskov M."/>
            <person name="Grimwood J."/>
            <person name="Groover A."/>
            <person name="Gunter L."/>
            <person name="Hamberger B."/>
            <person name="Heinze B."/>
            <person name="Helariutta Y."/>
            <person name="Henrissat B."/>
            <person name="Holligan D."/>
            <person name="Holt R."/>
            <person name="Huang W."/>
            <person name="Islam-Faridi N."/>
            <person name="Jones S."/>
            <person name="Jones-Rhoades M."/>
            <person name="Jorgensen R."/>
            <person name="Joshi C."/>
            <person name="Kangasjarvi J."/>
            <person name="Karlsson J."/>
            <person name="Kelleher C."/>
            <person name="Kirkpatrick R."/>
            <person name="Kirst M."/>
            <person name="Kohler A."/>
            <person name="Kalluri U."/>
            <person name="Larimer F."/>
            <person name="Leebens-Mack J."/>
            <person name="Leple J.C."/>
            <person name="Locascio P."/>
            <person name="Lou Y."/>
            <person name="Lucas S."/>
            <person name="Martin F."/>
            <person name="Montanini B."/>
            <person name="Napoli C."/>
            <person name="Nelson D.R."/>
            <person name="Nelson C."/>
            <person name="Nieminen K."/>
            <person name="Nilsson O."/>
            <person name="Pereda V."/>
            <person name="Peter G."/>
            <person name="Philippe R."/>
            <person name="Pilate G."/>
            <person name="Poliakov A."/>
            <person name="Razumovskaya J."/>
            <person name="Richardson P."/>
            <person name="Rinaldi C."/>
            <person name="Ritland K."/>
            <person name="Rouze P."/>
            <person name="Ryaboy D."/>
            <person name="Schmutz J."/>
            <person name="Schrader J."/>
            <person name="Segerman B."/>
            <person name="Shin H."/>
            <person name="Siddiqui A."/>
            <person name="Sterky F."/>
            <person name="Terry A."/>
            <person name="Tsai C.J."/>
            <person name="Uberbacher E."/>
            <person name="Unneberg P."/>
            <person name="Vahala J."/>
            <person name="Wall K."/>
            <person name="Wessler S."/>
            <person name="Yang G."/>
            <person name="Yin T."/>
            <person name="Douglas C."/>
            <person name="Marra M."/>
            <person name="Sandberg G."/>
            <person name="Van de Peer Y."/>
            <person name="Rokhsar D."/>
        </authorList>
    </citation>
    <scope>NUCLEOTIDE SEQUENCE [LARGE SCALE GENOMIC DNA]</scope>
    <source>
        <strain evidence="2">cv. Nisqually</strain>
    </source>
</reference>
<dbReference type="AlphaFoldDB" id="A0A2K1Y818"/>
<proteinExistence type="predicted"/>
<gene>
    <name evidence="1" type="ORF">POPTR_012G029800</name>
</gene>
<dbReference type="Proteomes" id="UP000006729">
    <property type="component" value="Chromosome 12"/>
</dbReference>
<name>A0A2K1Y818_POPTR</name>
<accession>A0A2K1Y818</accession>
<keyword evidence="2" id="KW-1185">Reference proteome</keyword>
<dbReference type="EMBL" id="CM009301">
    <property type="protein sequence ID" value="PNT09172.1"/>
    <property type="molecule type" value="Genomic_DNA"/>
</dbReference>
<protein>
    <submittedName>
        <fullName evidence="1">Uncharacterized protein</fullName>
    </submittedName>
</protein>
<organism evidence="1 2">
    <name type="scientific">Populus trichocarpa</name>
    <name type="common">Western balsam poplar</name>
    <name type="synonym">Populus balsamifera subsp. trichocarpa</name>
    <dbReference type="NCBI Taxonomy" id="3694"/>
    <lineage>
        <taxon>Eukaryota</taxon>
        <taxon>Viridiplantae</taxon>
        <taxon>Streptophyta</taxon>
        <taxon>Embryophyta</taxon>
        <taxon>Tracheophyta</taxon>
        <taxon>Spermatophyta</taxon>
        <taxon>Magnoliopsida</taxon>
        <taxon>eudicotyledons</taxon>
        <taxon>Gunneridae</taxon>
        <taxon>Pentapetalae</taxon>
        <taxon>rosids</taxon>
        <taxon>fabids</taxon>
        <taxon>Malpighiales</taxon>
        <taxon>Salicaceae</taxon>
        <taxon>Saliceae</taxon>
        <taxon>Populus</taxon>
    </lineage>
</organism>
<dbReference type="InParanoid" id="A0A2K1Y818"/>
<evidence type="ECO:0000313" key="2">
    <source>
        <dbReference type="Proteomes" id="UP000006729"/>
    </source>
</evidence>